<dbReference type="AlphaFoldDB" id="A0A1S7ULG8"/>
<dbReference type="Proteomes" id="UP000054516">
    <property type="component" value="Unassembled WGS sequence"/>
</dbReference>
<evidence type="ECO:0000313" key="1">
    <source>
        <dbReference type="EMBL" id="GAP84159.1"/>
    </source>
</evidence>
<sequence length="223" mass="24812">MPVTNLVWLTSASDAFTPENKAAMEAAFNAQAAWVAHHVPSAPTDREARGVALFQQVEDARVVMETAHWSSSDEHNAWLASEEYKTSSAPLGAHFDFSKLEYFHLDTDALRPVDPASGAEALLQSPVVSVGRVQIPADKKDEFAKAWENGKTILEDFAKPRVVRSGFRVQRSDPDTDELVFFVGWPSVERHGEFPLSAGFADYAKPLRAIAKDFDVKHYRRIL</sequence>
<dbReference type="OMA" id="VYIVGNW"/>
<evidence type="ECO:0000313" key="2">
    <source>
        <dbReference type="Proteomes" id="UP000054516"/>
    </source>
</evidence>
<dbReference type="OrthoDB" id="3542212at2759"/>
<organism evidence="1">
    <name type="scientific">Rosellinia necatrix</name>
    <name type="common">White root-rot fungus</name>
    <dbReference type="NCBI Taxonomy" id="77044"/>
    <lineage>
        <taxon>Eukaryota</taxon>
        <taxon>Fungi</taxon>
        <taxon>Dikarya</taxon>
        <taxon>Ascomycota</taxon>
        <taxon>Pezizomycotina</taxon>
        <taxon>Sordariomycetes</taxon>
        <taxon>Xylariomycetidae</taxon>
        <taxon>Xylariales</taxon>
        <taxon>Xylariaceae</taxon>
        <taxon>Rosellinia</taxon>
    </lineage>
</organism>
<dbReference type="PANTHER" id="PTHR42052">
    <property type="entry name" value="ABM DOMAIN-CONTAINING PROTEIN"/>
    <property type="match status" value="1"/>
</dbReference>
<protein>
    <recommendedName>
        <fullName evidence="3">ABM domain-containing protein</fullName>
    </recommendedName>
</protein>
<accession>A0A1S7ULG8</accession>
<dbReference type="PANTHER" id="PTHR42052:SF1">
    <property type="entry name" value="ABM DOMAIN-CONTAINING PROTEIN"/>
    <property type="match status" value="1"/>
</dbReference>
<evidence type="ECO:0008006" key="3">
    <source>
        <dbReference type="Google" id="ProtNLM"/>
    </source>
</evidence>
<keyword evidence="2" id="KW-1185">Reference proteome</keyword>
<dbReference type="Gene3D" id="3.30.70.100">
    <property type="match status" value="2"/>
</dbReference>
<gene>
    <name evidence="1" type="ORF">SAMD00023353_0600560</name>
</gene>
<reference evidence="1" key="1">
    <citation type="submission" date="2016-03" db="EMBL/GenBank/DDBJ databases">
        <title>Draft genome sequence of Rosellinia necatrix.</title>
        <authorList>
            <person name="Kanematsu S."/>
        </authorList>
    </citation>
    <scope>NUCLEOTIDE SEQUENCE [LARGE SCALE GENOMIC DNA]</scope>
    <source>
        <strain evidence="1">W97</strain>
    </source>
</reference>
<proteinExistence type="predicted"/>
<name>A0A1S7ULG8_ROSNE</name>
<dbReference type="EMBL" id="DF977451">
    <property type="protein sequence ID" value="GAP84159.1"/>
    <property type="molecule type" value="Genomic_DNA"/>
</dbReference>